<evidence type="ECO:0000313" key="4">
    <source>
        <dbReference type="EMBL" id="EXL02698.1"/>
    </source>
</evidence>
<organism evidence="4 5">
    <name type="scientific">Aquamicrobium defluvii</name>
    <dbReference type="NCBI Taxonomy" id="69279"/>
    <lineage>
        <taxon>Bacteria</taxon>
        <taxon>Pseudomonadati</taxon>
        <taxon>Pseudomonadota</taxon>
        <taxon>Alphaproteobacteria</taxon>
        <taxon>Hyphomicrobiales</taxon>
        <taxon>Phyllobacteriaceae</taxon>
        <taxon>Aquamicrobium</taxon>
    </lineage>
</organism>
<evidence type="ECO:0000256" key="1">
    <source>
        <dbReference type="ARBA" id="ARBA00022737"/>
    </source>
</evidence>
<dbReference type="Pfam" id="PF10025">
    <property type="entry name" value="DUF2267"/>
    <property type="match status" value="1"/>
</dbReference>
<dbReference type="InterPro" id="IPR000644">
    <property type="entry name" value="CBS_dom"/>
</dbReference>
<dbReference type="PANTHER" id="PTHR48108:SF34">
    <property type="entry name" value="CBS DOMAIN-CONTAINING PROTEIN YHCV"/>
    <property type="match status" value="1"/>
</dbReference>
<feature type="domain" description="CBS" evidence="3">
    <location>
        <begin position="6"/>
        <end position="63"/>
    </location>
</feature>
<dbReference type="HOGENOM" id="CLU_942149_0_0_5"/>
<dbReference type="eggNOG" id="COG0517">
    <property type="taxonomic scope" value="Bacteria"/>
</dbReference>
<sequence>MSLEQFRRTRMVVLNVRSTAYQAARAMTDNHIGAVLVTDQDGLAGIVTDRDLALAVLGGDLDPKTTRLGDVMSEGVIACEVGAGTEHAVRLMREHGVRRIPLIEEGQPVGLVTFDDLVVNQSVGPETLQDIVAAQLEVEAPRKPAGMLHPTAGRSAQSRTRALMRAKARAEATYGRMLNAVAEVTGLEREPSERALLTVGCMLCRRLAPNEAQDLIAQLPSLLQGRLDQCTDGPDRTVSTKAIEDELARSLQLAPQQATEILRQICQVLTASVSAGQIEDIRGQLPEDMKDLFQP</sequence>
<dbReference type="InterPro" id="IPR046342">
    <property type="entry name" value="CBS_dom_sf"/>
</dbReference>
<reference evidence="4 5" key="1">
    <citation type="submission" date="2014-02" db="EMBL/GenBank/DDBJ databases">
        <title>Aquamicrobium defluvii Genome sequencing.</title>
        <authorList>
            <person name="Wang X."/>
        </authorList>
    </citation>
    <scope>NUCLEOTIDE SEQUENCE [LARGE SCALE GENOMIC DNA]</scope>
    <source>
        <strain evidence="4 5">W13Z1</strain>
    </source>
</reference>
<dbReference type="Pfam" id="PF00571">
    <property type="entry name" value="CBS"/>
    <property type="match status" value="2"/>
</dbReference>
<evidence type="ECO:0000313" key="5">
    <source>
        <dbReference type="Proteomes" id="UP000019849"/>
    </source>
</evidence>
<dbReference type="PATRIC" id="fig|69279.3.peg.3905"/>
<dbReference type="PANTHER" id="PTHR48108">
    <property type="entry name" value="CBS DOMAIN-CONTAINING PROTEIN CBSX2, CHLOROPLASTIC"/>
    <property type="match status" value="1"/>
</dbReference>
<dbReference type="InterPro" id="IPR018727">
    <property type="entry name" value="DUF2267"/>
</dbReference>
<dbReference type="SMART" id="SM00116">
    <property type="entry name" value="CBS"/>
    <property type="match status" value="2"/>
</dbReference>
<dbReference type="RefSeq" id="WP_051520724.1">
    <property type="nucleotide sequence ID" value="NZ_KK073901.1"/>
</dbReference>
<gene>
    <name evidence="4" type="ORF">BG36_14070</name>
</gene>
<dbReference type="PROSITE" id="PS51371">
    <property type="entry name" value="CBS"/>
    <property type="match status" value="2"/>
</dbReference>
<dbReference type="AlphaFoldDB" id="A0A011U9Y8"/>
<dbReference type="eggNOG" id="COG5502">
    <property type="taxonomic scope" value="Bacteria"/>
</dbReference>
<dbReference type="InterPro" id="IPR038282">
    <property type="entry name" value="DUF2267_sf"/>
</dbReference>
<dbReference type="SUPFAM" id="SSF54631">
    <property type="entry name" value="CBS-domain pair"/>
    <property type="match status" value="1"/>
</dbReference>
<accession>A0A011U9Y8</accession>
<comment type="caution">
    <text evidence="4">The sequence shown here is derived from an EMBL/GenBank/DDBJ whole genome shotgun (WGS) entry which is preliminary data.</text>
</comment>
<keyword evidence="2" id="KW-0129">CBS domain</keyword>
<protein>
    <recommendedName>
        <fullName evidence="3">CBS domain-containing protein</fullName>
    </recommendedName>
</protein>
<evidence type="ECO:0000256" key="2">
    <source>
        <dbReference type="PROSITE-ProRule" id="PRU00703"/>
    </source>
</evidence>
<feature type="domain" description="CBS" evidence="3">
    <location>
        <begin position="72"/>
        <end position="128"/>
    </location>
</feature>
<dbReference type="Gene3D" id="3.10.580.10">
    <property type="entry name" value="CBS-domain"/>
    <property type="match status" value="1"/>
</dbReference>
<name>A0A011U9Y8_9HYPH</name>
<dbReference type="Gene3D" id="1.10.490.110">
    <property type="entry name" value="Uncharacterized conserved protein DUF2267"/>
    <property type="match status" value="1"/>
</dbReference>
<proteinExistence type="predicted"/>
<keyword evidence="1" id="KW-0677">Repeat</keyword>
<evidence type="ECO:0000259" key="3">
    <source>
        <dbReference type="PROSITE" id="PS51371"/>
    </source>
</evidence>
<dbReference type="Proteomes" id="UP000019849">
    <property type="component" value="Unassembled WGS sequence"/>
</dbReference>
<dbReference type="STRING" id="69279.BG36_14070"/>
<dbReference type="InterPro" id="IPR051462">
    <property type="entry name" value="CBS_domain-containing"/>
</dbReference>
<dbReference type="EMBL" id="JENY01000029">
    <property type="protein sequence ID" value="EXL02698.1"/>
    <property type="molecule type" value="Genomic_DNA"/>
</dbReference>